<evidence type="ECO:0000313" key="9">
    <source>
        <dbReference type="EMBL" id="CEL61038.1"/>
    </source>
</evidence>
<feature type="region of interest" description="Disordered" evidence="6">
    <location>
        <begin position="95"/>
        <end position="148"/>
    </location>
</feature>
<organism evidence="9 10">
    <name type="scientific">Thanatephorus cucumeris (strain AG1-IB / isolate 7/3/14)</name>
    <name type="common">Lettuce bottom rot fungus</name>
    <name type="synonym">Rhizoctonia solani</name>
    <dbReference type="NCBI Taxonomy" id="1108050"/>
    <lineage>
        <taxon>Eukaryota</taxon>
        <taxon>Fungi</taxon>
        <taxon>Dikarya</taxon>
        <taxon>Basidiomycota</taxon>
        <taxon>Agaricomycotina</taxon>
        <taxon>Agaricomycetes</taxon>
        <taxon>Cantharellales</taxon>
        <taxon>Ceratobasidiaceae</taxon>
        <taxon>Rhizoctonia</taxon>
        <taxon>Rhizoctonia solani AG-1</taxon>
    </lineage>
</organism>
<comment type="similarity">
    <text evidence="5">Belongs to the RAD23 family.</text>
</comment>
<reference evidence="9 10" key="1">
    <citation type="submission" date="2014-11" db="EMBL/GenBank/DDBJ databases">
        <authorList>
            <person name="Wibberg Daniel"/>
        </authorList>
    </citation>
    <scope>NUCLEOTIDE SEQUENCE [LARGE SCALE GENOMIC DNA]</scope>
    <source>
        <strain evidence="9">Rhizoctonia solani AG1-IB 7/3/14</strain>
    </source>
</reference>
<dbReference type="Pfam" id="PF00240">
    <property type="entry name" value="ubiquitin"/>
    <property type="match status" value="1"/>
</dbReference>
<dbReference type="InterPro" id="IPR036353">
    <property type="entry name" value="XPC-bd_sf"/>
</dbReference>
<dbReference type="InterPro" id="IPR000626">
    <property type="entry name" value="Ubiquitin-like_dom"/>
</dbReference>
<dbReference type="Proteomes" id="UP000059188">
    <property type="component" value="Unassembled WGS sequence"/>
</dbReference>
<dbReference type="SMART" id="SM00165">
    <property type="entry name" value="UBA"/>
    <property type="match status" value="2"/>
</dbReference>
<dbReference type="InterPro" id="IPR009060">
    <property type="entry name" value="UBA-like_sf"/>
</dbReference>
<evidence type="ECO:0000256" key="2">
    <source>
        <dbReference type="ARBA" id="ARBA00022763"/>
    </source>
</evidence>
<feature type="region of interest" description="Disordered" evidence="6">
    <location>
        <begin position="208"/>
        <end position="255"/>
    </location>
</feature>
<dbReference type="FunFam" id="1.10.8.10:FF:000003">
    <property type="entry name" value="UV excision repair protein RAD23 homolog"/>
    <property type="match status" value="1"/>
</dbReference>
<dbReference type="OrthoDB" id="419317at2759"/>
<comment type="function">
    <text evidence="5">Multiubiquitin chain receptor involved in modulation of proteasomal degradation. Involved in nucleotide excision repair.</text>
</comment>
<dbReference type="Pfam" id="PF09280">
    <property type="entry name" value="XPC-binding"/>
    <property type="match status" value="1"/>
</dbReference>
<dbReference type="FunFam" id="1.10.8.10:FF:000002">
    <property type="entry name" value="UV excision repair protein RAD23 homolog"/>
    <property type="match status" value="1"/>
</dbReference>
<dbReference type="GO" id="GO:0005829">
    <property type="term" value="C:cytosol"/>
    <property type="evidence" value="ECO:0007669"/>
    <property type="project" value="TreeGrafter"/>
</dbReference>
<keyword evidence="3 5" id="KW-0234">DNA repair</keyword>
<sequence>MKITFKTLQQKQFHIDAEPTDTVLQLKQRIKDVQGHPAEQQKLIYSGKILSDDKTVDSLGIKEKDFLVVMVSKPKAAPAASSSTTPAVAPAAAPAAAPVPSTPATSTPAPAPAPAVAAPSGDDVTMTPATESTAPDVSTPAPAAQQPQAAFGDTGSFVAGGALNSAIDNMMGMGFERDQIMRALRASFNNPDRAVEYLLTGIPEHLLTETAPPASSGSANTPANPSSTPAAAPAAPAATVPTPAARSTTTSGAGGGASAPLNLFAQAAAQAGGNPSAGAGAGAGESTGAGAGPGAGAGINPAALENLQNSPMFQNTMSAIRENPALIQPLIQQLAQSNPAIAQQLAQNPELLYQILGGLGGDDHDDDGEGGDIPPGAHVINITQEEAEAIGRLEALGFPRQLAIEAYFTCDKNEELAANYLFENGFN</sequence>
<protein>
    <recommendedName>
        <fullName evidence="5">UV excision repair protein RAD23</fullName>
    </recommendedName>
</protein>
<dbReference type="InterPro" id="IPR006636">
    <property type="entry name" value="STI1_HS-bd"/>
</dbReference>
<dbReference type="AlphaFoldDB" id="A0A0B7FXT9"/>
<dbReference type="SMART" id="SM00213">
    <property type="entry name" value="UBQ"/>
    <property type="match status" value="1"/>
</dbReference>
<dbReference type="SUPFAM" id="SSF54236">
    <property type="entry name" value="Ubiquitin-like"/>
    <property type="match status" value="1"/>
</dbReference>
<dbReference type="SUPFAM" id="SSF46934">
    <property type="entry name" value="UBA-like"/>
    <property type="match status" value="2"/>
</dbReference>
<dbReference type="PRINTS" id="PR01839">
    <property type="entry name" value="RAD23PROTEIN"/>
</dbReference>
<dbReference type="CDD" id="cd14281">
    <property type="entry name" value="UBA2_Rad23_like"/>
    <property type="match status" value="1"/>
</dbReference>
<dbReference type="Gene3D" id="3.10.20.90">
    <property type="entry name" value="Phosphatidylinositol 3-kinase Catalytic Subunit, Chain A, domain 1"/>
    <property type="match status" value="1"/>
</dbReference>
<dbReference type="Pfam" id="PF00627">
    <property type="entry name" value="UBA"/>
    <property type="match status" value="2"/>
</dbReference>
<name>A0A0B7FXT9_THACB</name>
<proteinExistence type="inferred from homology"/>
<feature type="domain" description="UBA" evidence="7">
    <location>
        <begin position="162"/>
        <end position="201"/>
    </location>
</feature>
<dbReference type="EMBL" id="LN679104">
    <property type="protein sequence ID" value="CEL61038.1"/>
    <property type="molecule type" value="Genomic_DNA"/>
</dbReference>
<dbReference type="InterPro" id="IPR029071">
    <property type="entry name" value="Ubiquitin-like_domsf"/>
</dbReference>
<dbReference type="GO" id="GO:0070628">
    <property type="term" value="F:proteasome binding"/>
    <property type="evidence" value="ECO:0007669"/>
    <property type="project" value="TreeGrafter"/>
</dbReference>
<dbReference type="Gene3D" id="1.10.8.10">
    <property type="entry name" value="DNA helicase RuvA subunit, C-terminal domain"/>
    <property type="match status" value="2"/>
</dbReference>
<keyword evidence="2 5" id="KW-0227">DNA damage</keyword>
<dbReference type="SUPFAM" id="SSF101238">
    <property type="entry name" value="XPC-binding domain"/>
    <property type="match status" value="1"/>
</dbReference>
<dbReference type="InterPro" id="IPR004806">
    <property type="entry name" value="Rad23"/>
</dbReference>
<keyword evidence="1" id="KW-0677">Repeat</keyword>
<dbReference type="InterPro" id="IPR015940">
    <property type="entry name" value="UBA"/>
</dbReference>
<feature type="compositionally biased region" description="Low complexity" evidence="6">
    <location>
        <begin position="218"/>
        <end position="251"/>
    </location>
</feature>
<evidence type="ECO:0000259" key="8">
    <source>
        <dbReference type="PROSITE" id="PS50053"/>
    </source>
</evidence>
<dbReference type="FunFam" id="3.10.20.90:FF:000254">
    <property type="entry name" value="UV excision repair protein Rad23"/>
    <property type="match status" value="1"/>
</dbReference>
<dbReference type="GO" id="GO:0031593">
    <property type="term" value="F:polyubiquitin modification-dependent protein binding"/>
    <property type="evidence" value="ECO:0007669"/>
    <property type="project" value="UniProtKB-UniRule"/>
</dbReference>
<dbReference type="STRING" id="1108050.A0A0B7FXT9"/>
<dbReference type="PROSITE" id="PS50053">
    <property type="entry name" value="UBIQUITIN_2"/>
    <property type="match status" value="1"/>
</dbReference>
<evidence type="ECO:0000313" key="10">
    <source>
        <dbReference type="Proteomes" id="UP000059188"/>
    </source>
</evidence>
<dbReference type="NCBIfam" id="TIGR00601">
    <property type="entry name" value="rad23"/>
    <property type="match status" value="1"/>
</dbReference>
<feature type="compositionally biased region" description="Polar residues" evidence="6">
    <location>
        <begin position="127"/>
        <end position="136"/>
    </location>
</feature>
<dbReference type="Gene3D" id="1.10.10.540">
    <property type="entry name" value="XPC-binding domain"/>
    <property type="match status" value="1"/>
</dbReference>
<accession>A0A0B7FXT9</accession>
<dbReference type="GO" id="GO:0006289">
    <property type="term" value="P:nucleotide-excision repair"/>
    <property type="evidence" value="ECO:0007669"/>
    <property type="project" value="UniProtKB-UniRule"/>
</dbReference>
<keyword evidence="4 5" id="KW-0539">Nucleus</keyword>
<dbReference type="CDD" id="cd01805">
    <property type="entry name" value="Ubl_Rad23"/>
    <property type="match status" value="1"/>
</dbReference>
<comment type="subcellular location">
    <subcellularLocation>
        <location evidence="5">Nucleus</location>
    </subcellularLocation>
    <subcellularLocation>
        <location evidence="5">Cytoplasm</location>
    </subcellularLocation>
</comment>
<evidence type="ECO:0000256" key="6">
    <source>
        <dbReference type="SAM" id="MobiDB-lite"/>
    </source>
</evidence>
<evidence type="ECO:0000259" key="7">
    <source>
        <dbReference type="PROSITE" id="PS50030"/>
    </source>
</evidence>
<dbReference type="PANTHER" id="PTHR10621:SF0">
    <property type="entry name" value="UV EXCISION REPAIR PROTEIN RAD23"/>
    <property type="match status" value="1"/>
</dbReference>
<keyword evidence="5" id="KW-0963">Cytoplasm</keyword>
<evidence type="ECO:0000256" key="4">
    <source>
        <dbReference type="ARBA" id="ARBA00023242"/>
    </source>
</evidence>
<keyword evidence="10" id="KW-1185">Reference proteome</keyword>
<dbReference type="GO" id="GO:0043161">
    <property type="term" value="P:proteasome-mediated ubiquitin-dependent protein catabolic process"/>
    <property type="evidence" value="ECO:0007669"/>
    <property type="project" value="UniProtKB-UniRule"/>
</dbReference>
<evidence type="ECO:0000256" key="5">
    <source>
        <dbReference type="RuleBase" id="RU367049"/>
    </source>
</evidence>
<dbReference type="PANTHER" id="PTHR10621">
    <property type="entry name" value="UV EXCISION REPAIR PROTEIN RAD23"/>
    <property type="match status" value="1"/>
</dbReference>
<dbReference type="SMART" id="SM00727">
    <property type="entry name" value="STI1"/>
    <property type="match status" value="1"/>
</dbReference>
<dbReference type="CDD" id="cd14280">
    <property type="entry name" value="UBA1_Rad23_like"/>
    <property type="match status" value="1"/>
</dbReference>
<evidence type="ECO:0000256" key="1">
    <source>
        <dbReference type="ARBA" id="ARBA00022737"/>
    </source>
</evidence>
<gene>
    <name evidence="9" type="ORF">RSOLAG1IB_04278</name>
</gene>
<feature type="domain" description="Ubiquitin-like" evidence="8">
    <location>
        <begin position="1"/>
        <end position="76"/>
    </location>
</feature>
<dbReference type="GO" id="GO:0043130">
    <property type="term" value="F:ubiquitin binding"/>
    <property type="evidence" value="ECO:0007669"/>
    <property type="project" value="UniProtKB-UniRule"/>
</dbReference>
<dbReference type="GO" id="GO:0005654">
    <property type="term" value="C:nucleoplasm"/>
    <property type="evidence" value="ECO:0007669"/>
    <property type="project" value="TreeGrafter"/>
</dbReference>
<dbReference type="GO" id="GO:0003684">
    <property type="term" value="F:damaged DNA binding"/>
    <property type="evidence" value="ECO:0007669"/>
    <property type="project" value="UniProtKB-UniRule"/>
</dbReference>
<feature type="domain" description="UBA" evidence="7">
    <location>
        <begin position="384"/>
        <end position="424"/>
    </location>
</feature>
<evidence type="ECO:0000256" key="3">
    <source>
        <dbReference type="ARBA" id="ARBA00023204"/>
    </source>
</evidence>
<dbReference type="InterPro" id="IPR015360">
    <property type="entry name" value="XPC-bd"/>
</dbReference>
<feature type="compositionally biased region" description="Low complexity" evidence="6">
    <location>
        <begin position="95"/>
        <end position="120"/>
    </location>
</feature>
<dbReference type="PROSITE" id="PS50030">
    <property type="entry name" value="UBA"/>
    <property type="match status" value="2"/>
</dbReference>